<feature type="transmembrane region" description="Helical" evidence="7">
    <location>
        <begin position="469"/>
        <end position="486"/>
    </location>
</feature>
<dbReference type="GO" id="GO:0016020">
    <property type="term" value="C:membrane"/>
    <property type="evidence" value="ECO:0007669"/>
    <property type="project" value="UniProtKB-SubCell"/>
</dbReference>
<keyword evidence="5 7" id="KW-0472">Membrane</keyword>
<reference evidence="8 10" key="1">
    <citation type="journal article" date="2013" name="PLoS ONE">
        <title>Predicting the Proteins of Angomonas deanei, Strigomonas culicis and Their Respective Endosymbionts Reveals New Aspects of the Trypanosomatidae Family.</title>
        <authorList>
            <person name="Motta M.C."/>
            <person name="Martins A.C."/>
            <person name="de Souza S.S."/>
            <person name="Catta-Preta C.M."/>
            <person name="Silva R."/>
            <person name="Klein C.C."/>
            <person name="de Almeida L.G."/>
            <person name="de Lima Cunha O."/>
            <person name="Ciapina L.P."/>
            <person name="Brocchi M."/>
            <person name="Colabardini A.C."/>
            <person name="de Araujo Lima B."/>
            <person name="Machado C.R."/>
            <person name="de Almeida Soares C.M."/>
            <person name="Probst C.M."/>
            <person name="de Menezes C.B."/>
            <person name="Thompson C.E."/>
            <person name="Bartholomeu D.C."/>
            <person name="Gradia D.F."/>
            <person name="Pavoni D.P."/>
            <person name="Grisard E.C."/>
            <person name="Fantinatti-Garboggini F."/>
            <person name="Marchini F.K."/>
            <person name="Rodrigues-Luiz G.F."/>
            <person name="Wagner G."/>
            <person name="Goldman G.H."/>
            <person name="Fietto J.L."/>
            <person name="Elias M.C."/>
            <person name="Goldman M.H."/>
            <person name="Sagot M.F."/>
            <person name="Pereira M."/>
            <person name="Stoco P.H."/>
            <person name="de Mendonca-Neto R.P."/>
            <person name="Teixeira S.M."/>
            <person name="Maciel T.E."/>
            <person name="de Oliveira Mendes T.A."/>
            <person name="Urmenyi T.P."/>
            <person name="de Souza W."/>
            <person name="Schenkman S."/>
            <person name="de Vasconcelos A.T."/>
        </authorList>
    </citation>
    <scope>NUCLEOTIDE SEQUENCE [LARGE SCALE GENOMIC DNA]</scope>
</reference>
<name>S9VB43_9TRYP</name>
<evidence type="ECO:0000256" key="3">
    <source>
        <dbReference type="ARBA" id="ARBA00022692"/>
    </source>
</evidence>
<evidence type="ECO:0000313" key="10">
    <source>
        <dbReference type="Proteomes" id="UP000015354"/>
    </source>
</evidence>
<feature type="compositionally biased region" description="Basic and acidic residues" evidence="6">
    <location>
        <begin position="572"/>
        <end position="598"/>
    </location>
</feature>
<gene>
    <name evidence="9" type="ORF">STCU_04245</name>
    <name evidence="8" type="ORF">STCU_07276</name>
</gene>
<feature type="transmembrane region" description="Helical" evidence="7">
    <location>
        <begin position="159"/>
        <end position="181"/>
    </location>
</feature>
<evidence type="ECO:0000256" key="4">
    <source>
        <dbReference type="ARBA" id="ARBA00022989"/>
    </source>
</evidence>
<comment type="caution">
    <text evidence="8">The sequence shown here is derived from an EMBL/GenBank/DDBJ whole genome shotgun (WGS) entry which is preliminary data.</text>
</comment>
<feature type="transmembrane region" description="Helical" evidence="7">
    <location>
        <begin position="327"/>
        <end position="344"/>
    </location>
</feature>
<evidence type="ECO:0000256" key="2">
    <source>
        <dbReference type="ARBA" id="ARBA00010487"/>
    </source>
</evidence>
<keyword evidence="3 7" id="KW-0812">Transmembrane</keyword>
<dbReference type="InterPro" id="IPR006876">
    <property type="entry name" value="LMBR1-like_membr_prot"/>
</dbReference>
<keyword evidence="10" id="KW-1185">Reference proteome</keyword>
<dbReference type="PANTHER" id="PTHR21355">
    <property type="entry name" value="G-PROTEIN COUPLED RECEPTOR-ASSOCIATED PROTEIN LMBRD2"/>
    <property type="match status" value="1"/>
</dbReference>
<comment type="similarity">
    <text evidence="2">Belongs to the LIMR family.</text>
</comment>
<feature type="transmembrane region" description="Helical" evidence="7">
    <location>
        <begin position="6"/>
        <end position="27"/>
    </location>
</feature>
<dbReference type="OrthoDB" id="203099at2759"/>
<comment type="subcellular location">
    <subcellularLocation>
        <location evidence="1">Membrane</location>
        <topology evidence="1">Multi-pass membrane protein</topology>
    </subcellularLocation>
</comment>
<dbReference type="AlphaFoldDB" id="S9VB43"/>
<dbReference type="InterPro" id="IPR051584">
    <property type="entry name" value="GPCR-associated_LMBR1"/>
</dbReference>
<feature type="compositionally biased region" description="Polar residues" evidence="6">
    <location>
        <begin position="560"/>
        <end position="569"/>
    </location>
</feature>
<protein>
    <submittedName>
        <fullName evidence="8">LMBR1 domain-containing protein 2-B</fullName>
    </submittedName>
</protein>
<proteinExistence type="inferred from homology"/>
<feature type="transmembrane region" description="Helical" evidence="7">
    <location>
        <begin position="117"/>
        <end position="139"/>
    </location>
</feature>
<feature type="region of interest" description="Disordered" evidence="6">
    <location>
        <begin position="549"/>
        <end position="598"/>
    </location>
</feature>
<evidence type="ECO:0000256" key="6">
    <source>
        <dbReference type="SAM" id="MobiDB-lite"/>
    </source>
</evidence>
<dbReference type="Proteomes" id="UP000015354">
    <property type="component" value="Unassembled WGS sequence"/>
</dbReference>
<reference evidence="8" key="2">
    <citation type="submission" date="2013-03" db="EMBL/GenBank/DDBJ databases">
        <authorList>
            <person name="Motta M.C.M."/>
            <person name="Martins A.C.A."/>
            <person name="Preta C.M.C.C."/>
            <person name="Silva R."/>
            <person name="de Souza S.S."/>
            <person name="Klein C.C."/>
            <person name="de Almeida L.G.P."/>
            <person name="Cunha O.L."/>
            <person name="Colabardini A.C."/>
            <person name="Lima B.A."/>
            <person name="Machado C.R."/>
            <person name="Soares C.M.A."/>
            <person name="de Menezes C.B.A."/>
            <person name="Bartolomeu D.C."/>
            <person name="Grisard E.C."/>
            <person name="Fantinatti-Garboggini F."/>
            <person name="Rodrigues-Luiz G.F."/>
            <person name="Wagner G."/>
            <person name="Goldman G.H."/>
            <person name="Fietto J.L.R."/>
            <person name="Ciapina L.P."/>
            <person name="Brocchi M."/>
            <person name="Elias M.C."/>
            <person name="Goldman M.H.S."/>
            <person name="Sagot M.-F."/>
            <person name="Pereira M."/>
            <person name="Stoco P.H."/>
            <person name="Teixeira S.M.R."/>
            <person name="de Mendonca-Neto R.P."/>
            <person name="Maciel T.E.F."/>
            <person name="Mendes T.A.O."/>
            <person name="Urmenyi T.P."/>
            <person name="Teixeira M.M.G."/>
            <person name="de Camargo E.F.P."/>
            <person name="de Sousa W."/>
            <person name="Schenkman S."/>
            <person name="de Vasconcelos A.T.R."/>
        </authorList>
    </citation>
    <scope>NUCLEOTIDE SEQUENCE</scope>
</reference>
<evidence type="ECO:0000256" key="1">
    <source>
        <dbReference type="ARBA" id="ARBA00004141"/>
    </source>
</evidence>
<sequence length="598" mass="68029">MSGGYVALVIIFFVLAFAVSLAAYYYYTKESIKTMSIHCAIWHVISLYMCVLPFPLLVVDIQAAMSGGAEQTWMRPIWVMIFAMTYICAWITLPVAQMYTIVGDFTWKKRLVQSIKVNLIIYAVILVLVLGFLTYLVILKGAYTSFASTLKVIISLANAWGLLILTFFMPAGLVGVPRMLWKYADPKRLLRRRLYDAVNIQEDLDLSAMDLATIKAELISIDPLVSDDNRPHLTQMLEAINKADHEVPLYHLAAQRVHAKPLESTNDISLEHLVELNKRLKKAIIVVGRANYRWTKTLRECVFMDDFLKQRRDTPWMRLWYKLRKPVYWTGCGVCTILTILILWSEQVMPFREAAGVPLGVIELVMHSSVHFVASIVLLFYMAYCTYWAAFQFKVFDVYVVYPSIADNASLCFNETFLVRLLMPLCFNFLLISHLNTSEDADAIDVQYGHVYRKNMDISLLFGAWLNRFLPMCIPIIAAVVFFNLAQRMLALVGIEVHNPNDVESAPVRQRIEDGRRLVENELGFELASVVLPGEQPFIEGETPSRIKRMAGGAERDATTPPSGSSATKGNRYREYLERKKKENGGQETPRNGEDIPV</sequence>
<feature type="transmembrane region" description="Helical" evidence="7">
    <location>
        <begin position="77"/>
        <end position="96"/>
    </location>
</feature>
<evidence type="ECO:0000256" key="7">
    <source>
        <dbReference type="SAM" id="Phobius"/>
    </source>
</evidence>
<dbReference type="EMBL" id="ATMH01004245">
    <property type="protein sequence ID" value="EPY30082.1"/>
    <property type="molecule type" value="Genomic_DNA"/>
</dbReference>
<dbReference type="Pfam" id="PF04791">
    <property type="entry name" value="LMBR1"/>
    <property type="match status" value="1"/>
</dbReference>
<evidence type="ECO:0000256" key="5">
    <source>
        <dbReference type="ARBA" id="ARBA00023136"/>
    </source>
</evidence>
<evidence type="ECO:0000313" key="9">
    <source>
        <dbReference type="EMBL" id="EPY30082.1"/>
    </source>
</evidence>
<feature type="transmembrane region" description="Helical" evidence="7">
    <location>
        <begin position="364"/>
        <end position="384"/>
    </location>
</feature>
<dbReference type="PANTHER" id="PTHR21355:SF0">
    <property type="entry name" value="G-PROTEIN COUPLED RECEPTOR-ASSOCIATED PROTEIN LMBRD2"/>
    <property type="match status" value="1"/>
</dbReference>
<organism evidence="8 10">
    <name type="scientific">Strigomonas culicis</name>
    <dbReference type="NCBI Taxonomy" id="28005"/>
    <lineage>
        <taxon>Eukaryota</taxon>
        <taxon>Discoba</taxon>
        <taxon>Euglenozoa</taxon>
        <taxon>Kinetoplastea</taxon>
        <taxon>Metakinetoplastina</taxon>
        <taxon>Trypanosomatida</taxon>
        <taxon>Trypanosomatidae</taxon>
        <taxon>Strigomonadinae</taxon>
        <taxon>Strigomonas</taxon>
    </lineage>
</organism>
<dbReference type="EMBL" id="ATMH01007276">
    <property type="protein sequence ID" value="EPY24246.1"/>
    <property type="molecule type" value="Genomic_DNA"/>
</dbReference>
<feature type="transmembrane region" description="Helical" evidence="7">
    <location>
        <begin position="39"/>
        <end position="57"/>
    </location>
</feature>
<evidence type="ECO:0000313" key="8">
    <source>
        <dbReference type="EMBL" id="EPY24246.1"/>
    </source>
</evidence>
<accession>S9VB43</accession>
<keyword evidence="4 7" id="KW-1133">Transmembrane helix</keyword>